<sequence length="126" mass="13588">MKKSLIFGVLALTIVGLLSFAGGRASNSVASKSSNNKTESSYNSNKNTNNGVDKVVNSNQYNNSYNNSISNSNNYQGSNDDISFELSEEDLANLKNGLSLTVDGKNVEVTGFDEKFREEVKAAGFE</sequence>
<dbReference type="GeneID" id="83013489"/>
<feature type="region of interest" description="Disordered" evidence="1">
    <location>
        <begin position="25"/>
        <end position="81"/>
    </location>
</feature>
<gene>
    <name evidence="3" type="ORF">ERS852470_03473</name>
</gene>
<reference evidence="3 4" key="1">
    <citation type="submission" date="2015-09" db="EMBL/GenBank/DDBJ databases">
        <authorList>
            <consortium name="Pathogen Informatics"/>
        </authorList>
    </citation>
    <scope>NUCLEOTIDE SEQUENCE [LARGE SCALE GENOMIC DNA]</scope>
    <source>
        <strain evidence="3 4">2789STDY5834855</strain>
    </source>
</reference>
<evidence type="ECO:0000256" key="2">
    <source>
        <dbReference type="SAM" id="SignalP"/>
    </source>
</evidence>
<organism evidence="3 4">
    <name type="scientific">Clostridium disporicum</name>
    <dbReference type="NCBI Taxonomy" id="84024"/>
    <lineage>
        <taxon>Bacteria</taxon>
        <taxon>Bacillati</taxon>
        <taxon>Bacillota</taxon>
        <taxon>Clostridia</taxon>
        <taxon>Eubacteriales</taxon>
        <taxon>Clostridiaceae</taxon>
        <taxon>Clostridium</taxon>
    </lineage>
</organism>
<keyword evidence="2" id="KW-0732">Signal</keyword>
<feature type="compositionally biased region" description="Low complexity" evidence="1">
    <location>
        <begin position="57"/>
        <end position="79"/>
    </location>
</feature>
<evidence type="ECO:0000256" key="1">
    <source>
        <dbReference type="SAM" id="MobiDB-lite"/>
    </source>
</evidence>
<feature type="compositionally biased region" description="Polar residues" evidence="1">
    <location>
        <begin position="38"/>
        <end position="51"/>
    </location>
</feature>
<feature type="chain" id="PRO_5038937553" description="Lipoprotein" evidence="2">
    <location>
        <begin position="22"/>
        <end position="126"/>
    </location>
</feature>
<evidence type="ECO:0000313" key="4">
    <source>
        <dbReference type="Proteomes" id="UP000095558"/>
    </source>
</evidence>
<dbReference type="RefSeq" id="WP_042402972.1">
    <property type="nucleotide sequence ID" value="NZ_CYYT01000047.1"/>
</dbReference>
<feature type="compositionally biased region" description="Low complexity" evidence="1">
    <location>
        <begin position="25"/>
        <end position="37"/>
    </location>
</feature>
<name>A0A174I7M7_9CLOT</name>
<accession>A0A174I7M7</accession>
<protein>
    <recommendedName>
        <fullName evidence="5">Lipoprotein</fullName>
    </recommendedName>
</protein>
<evidence type="ECO:0000313" key="3">
    <source>
        <dbReference type="EMBL" id="CUO82461.1"/>
    </source>
</evidence>
<proteinExistence type="predicted"/>
<evidence type="ECO:0008006" key="5">
    <source>
        <dbReference type="Google" id="ProtNLM"/>
    </source>
</evidence>
<feature type="signal peptide" evidence="2">
    <location>
        <begin position="1"/>
        <end position="21"/>
    </location>
</feature>
<dbReference type="EMBL" id="CYZV01000060">
    <property type="protein sequence ID" value="CUO82461.1"/>
    <property type="molecule type" value="Genomic_DNA"/>
</dbReference>
<dbReference type="Proteomes" id="UP000095558">
    <property type="component" value="Unassembled WGS sequence"/>
</dbReference>
<dbReference type="AlphaFoldDB" id="A0A174I7M7"/>